<feature type="compositionally biased region" description="Low complexity" evidence="1">
    <location>
        <begin position="120"/>
        <end position="140"/>
    </location>
</feature>
<reference evidence="2 3" key="1">
    <citation type="journal article" date="2010" name="Cell">
        <title>The genome of Naegleria gruberi illuminates early eukaryotic versatility.</title>
        <authorList>
            <person name="Fritz-Laylin L.K."/>
            <person name="Prochnik S.E."/>
            <person name="Ginger M.L."/>
            <person name="Dacks J.B."/>
            <person name="Carpenter M.L."/>
            <person name="Field M.C."/>
            <person name="Kuo A."/>
            <person name="Paredez A."/>
            <person name="Chapman J."/>
            <person name="Pham J."/>
            <person name="Shu S."/>
            <person name="Neupane R."/>
            <person name="Cipriano M."/>
            <person name="Mancuso J."/>
            <person name="Tu H."/>
            <person name="Salamov A."/>
            <person name="Lindquist E."/>
            <person name="Shapiro H."/>
            <person name="Lucas S."/>
            <person name="Grigoriev I.V."/>
            <person name="Cande W.Z."/>
            <person name="Fulton C."/>
            <person name="Rokhsar D.S."/>
            <person name="Dawson S.C."/>
        </authorList>
    </citation>
    <scope>NUCLEOTIDE SEQUENCE [LARGE SCALE GENOMIC DNA]</scope>
    <source>
        <strain evidence="2 3">NEG-M</strain>
    </source>
</reference>
<dbReference type="VEuPathDB" id="AmoebaDB:NAEGRDRAFT_73060"/>
<evidence type="ECO:0000313" key="2">
    <source>
        <dbReference type="EMBL" id="EFC39058.1"/>
    </source>
</evidence>
<accession>D2VVL4</accession>
<proteinExistence type="predicted"/>
<keyword evidence="3" id="KW-1185">Reference proteome</keyword>
<feature type="compositionally biased region" description="Low complexity" evidence="1">
    <location>
        <begin position="99"/>
        <end position="108"/>
    </location>
</feature>
<dbReference type="AlphaFoldDB" id="D2VVL4"/>
<gene>
    <name evidence="2" type="ORF">NAEGRDRAFT_73060</name>
</gene>
<name>D2VVL4_NAEGR</name>
<dbReference type="InParanoid" id="D2VVL4"/>
<dbReference type="EMBL" id="GG738902">
    <property type="protein sequence ID" value="EFC39058.1"/>
    <property type="molecule type" value="Genomic_DNA"/>
</dbReference>
<dbReference type="RefSeq" id="XP_002671802.1">
    <property type="nucleotide sequence ID" value="XM_002671756.1"/>
</dbReference>
<dbReference type="KEGG" id="ngr:NAEGRDRAFT_73060"/>
<dbReference type="Proteomes" id="UP000006671">
    <property type="component" value="Unassembled WGS sequence"/>
</dbReference>
<protein>
    <submittedName>
        <fullName evidence="2">Predicted protein</fullName>
    </submittedName>
</protein>
<evidence type="ECO:0000313" key="3">
    <source>
        <dbReference type="Proteomes" id="UP000006671"/>
    </source>
</evidence>
<organism evidence="3">
    <name type="scientific">Naegleria gruberi</name>
    <name type="common">Amoeba</name>
    <dbReference type="NCBI Taxonomy" id="5762"/>
    <lineage>
        <taxon>Eukaryota</taxon>
        <taxon>Discoba</taxon>
        <taxon>Heterolobosea</taxon>
        <taxon>Tetramitia</taxon>
        <taxon>Eutetramitia</taxon>
        <taxon>Vahlkampfiidae</taxon>
        <taxon>Naegleria</taxon>
    </lineage>
</organism>
<dbReference type="OrthoDB" id="10607708at2759"/>
<feature type="region of interest" description="Disordered" evidence="1">
    <location>
        <begin position="98"/>
        <end position="140"/>
    </location>
</feature>
<evidence type="ECO:0000256" key="1">
    <source>
        <dbReference type="SAM" id="MobiDB-lite"/>
    </source>
</evidence>
<dbReference type="GeneID" id="8854027"/>
<feature type="region of interest" description="Disordered" evidence="1">
    <location>
        <begin position="157"/>
        <end position="185"/>
    </location>
</feature>
<sequence length="339" mass="38684">MREVGLVFECLHCETYFVNTVKLIDLSENRGKKRDLLTDTYISLQKHYEDFRNRYQLCVCPTCNELIYQSKYQDLDQNCILSLCRVFKFLKEDDLQELSSNSSANNTNGGIGGSDNNVGSSASHASSSTDETNTTNNESSFMDLFEISNKDILKGYEMEKSNGKKQHGKKSKEEKKGEEHDPDIHVPLYMDVGTNAGESQKKQKWELVFGVGPARLELDSSRSGRIYKPSLRSLNLPHISTSLYKLPENVITSDIQSQCEKIVELVQGLDEQALTDLILNVLVKKIPLYEHFDEISELITEQLSSIRHIREIEKQEEMELARHYKGKTLTDILSKKSKQ</sequence>
<feature type="compositionally biased region" description="Basic and acidic residues" evidence="1">
    <location>
        <begin position="171"/>
        <end position="184"/>
    </location>
</feature>
<dbReference type="OMA" id="KWELVFG"/>